<accession>A0A0L6UJ99</accession>
<reference evidence="2 3" key="1">
    <citation type="submission" date="2015-08" db="EMBL/GenBank/DDBJ databases">
        <title>Next Generation Sequencing and Analysis of the Genome of Puccinia sorghi L Schw, the Causal Agent of Maize Common Rust.</title>
        <authorList>
            <person name="Rochi L."/>
            <person name="Burguener G."/>
            <person name="Darino M."/>
            <person name="Turjanski A."/>
            <person name="Kreff E."/>
            <person name="Dieguez M.J."/>
            <person name="Sacco F."/>
        </authorList>
    </citation>
    <scope>NUCLEOTIDE SEQUENCE [LARGE SCALE GENOMIC DNA]</scope>
    <source>
        <strain evidence="2 3">RO10H11247</strain>
    </source>
</reference>
<sequence>MFIYVHISLFYIHMLCTYFMYLFAAQSTAIIILIKLVSISGIKLHDFSILKEIQYYNAGFWILWSISRADTERHNRTIVESLRTILTNSKLNKKYWSDVVKVSTLTLNQITSH</sequence>
<keyword evidence="1" id="KW-0472">Membrane</keyword>
<comment type="caution">
    <text evidence="2">The sequence shown here is derived from an EMBL/GenBank/DDBJ whole genome shotgun (WGS) entry which is preliminary data.</text>
</comment>
<protein>
    <submittedName>
        <fullName evidence="2">Uncharacterized protein</fullName>
    </submittedName>
</protein>
<feature type="transmembrane region" description="Helical" evidence="1">
    <location>
        <begin position="12"/>
        <end position="34"/>
    </location>
</feature>
<evidence type="ECO:0000256" key="1">
    <source>
        <dbReference type="SAM" id="Phobius"/>
    </source>
</evidence>
<evidence type="ECO:0000313" key="2">
    <source>
        <dbReference type="EMBL" id="KNZ47865.1"/>
    </source>
</evidence>
<dbReference type="OrthoDB" id="5592268at2759"/>
<keyword evidence="1" id="KW-0812">Transmembrane</keyword>
<keyword evidence="3" id="KW-1185">Reference proteome</keyword>
<dbReference type="VEuPathDB" id="FungiDB:VP01_6088g1"/>
<dbReference type="Proteomes" id="UP000037035">
    <property type="component" value="Unassembled WGS sequence"/>
</dbReference>
<evidence type="ECO:0000313" key="3">
    <source>
        <dbReference type="Proteomes" id="UP000037035"/>
    </source>
</evidence>
<gene>
    <name evidence="2" type="ORF">VP01_6088g1</name>
</gene>
<dbReference type="AlphaFoldDB" id="A0A0L6UJ99"/>
<keyword evidence="1" id="KW-1133">Transmembrane helix</keyword>
<proteinExistence type="predicted"/>
<name>A0A0L6UJ99_9BASI</name>
<dbReference type="EMBL" id="LAVV01011372">
    <property type="protein sequence ID" value="KNZ47865.1"/>
    <property type="molecule type" value="Genomic_DNA"/>
</dbReference>
<organism evidence="2 3">
    <name type="scientific">Puccinia sorghi</name>
    <dbReference type="NCBI Taxonomy" id="27349"/>
    <lineage>
        <taxon>Eukaryota</taxon>
        <taxon>Fungi</taxon>
        <taxon>Dikarya</taxon>
        <taxon>Basidiomycota</taxon>
        <taxon>Pucciniomycotina</taxon>
        <taxon>Pucciniomycetes</taxon>
        <taxon>Pucciniales</taxon>
        <taxon>Pucciniaceae</taxon>
        <taxon>Puccinia</taxon>
    </lineage>
</organism>